<evidence type="ECO:0000256" key="1">
    <source>
        <dbReference type="SAM" id="MobiDB-lite"/>
    </source>
</evidence>
<keyword evidence="2" id="KW-1185">Reference proteome</keyword>
<dbReference type="WBParaSite" id="jg17082">
    <property type="protein sequence ID" value="jg17082"/>
    <property type="gene ID" value="jg17082"/>
</dbReference>
<dbReference type="SUPFAM" id="SSF54001">
    <property type="entry name" value="Cysteine proteinases"/>
    <property type="match status" value="1"/>
</dbReference>
<organism evidence="2 3">
    <name type="scientific">Ditylenchus dipsaci</name>
    <dbReference type="NCBI Taxonomy" id="166011"/>
    <lineage>
        <taxon>Eukaryota</taxon>
        <taxon>Metazoa</taxon>
        <taxon>Ecdysozoa</taxon>
        <taxon>Nematoda</taxon>
        <taxon>Chromadorea</taxon>
        <taxon>Rhabditida</taxon>
        <taxon>Tylenchina</taxon>
        <taxon>Tylenchomorpha</taxon>
        <taxon>Sphaerularioidea</taxon>
        <taxon>Anguinidae</taxon>
        <taxon>Anguininae</taxon>
        <taxon>Ditylenchus</taxon>
    </lineage>
</organism>
<reference evidence="3" key="1">
    <citation type="submission" date="2022-11" db="UniProtKB">
        <authorList>
            <consortium name="WormBaseParasite"/>
        </authorList>
    </citation>
    <scope>IDENTIFICATION</scope>
</reference>
<accession>A0A915DAD2</accession>
<dbReference type="AlphaFoldDB" id="A0A915DAD2"/>
<feature type="compositionally biased region" description="Polar residues" evidence="1">
    <location>
        <begin position="1"/>
        <end position="20"/>
    </location>
</feature>
<dbReference type="Gene3D" id="1.10.418.20">
    <property type="match status" value="1"/>
</dbReference>
<evidence type="ECO:0000313" key="2">
    <source>
        <dbReference type="Proteomes" id="UP000887574"/>
    </source>
</evidence>
<name>A0A915DAD2_9BILA</name>
<proteinExistence type="predicted"/>
<protein>
    <submittedName>
        <fullName evidence="3">Uncharacterized protein</fullName>
    </submittedName>
</protein>
<evidence type="ECO:0000313" key="3">
    <source>
        <dbReference type="WBParaSite" id="jg17082"/>
    </source>
</evidence>
<feature type="region of interest" description="Disordered" evidence="1">
    <location>
        <begin position="1"/>
        <end position="25"/>
    </location>
</feature>
<dbReference type="InterPro" id="IPR038765">
    <property type="entry name" value="Papain-like_cys_pep_sf"/>
</dbReference>
<sequence length="105" mass="11873">MSHFQNSVVSKRQNQFGQNKGTKKAKNEMDVITLDDALGLDDVEVLANKFGIKLNKEQLGCLEPTVWLNGETVNFYHQMIVQQNKSDLNLPPVVILIHHLNSDID</sequence>
<dbReference type="Proteomes" id="UP000887574">
    <property type="component" value="Unplaced"/>
</dbReference>